<name>E4XLJ8_OIKDI</name>
<organism evidence="11">
    <name type="scientific">Oikopleura dioica</name>
    <name type="common">Tunicate</name>
    <dbReference type="NCBI Taxonomy" id="34765"/>
    <lineage>
        <taxon>Eukaryota</taxon>
        <taxon>Metazoa</taxon>
        <taxon>Chordata</taxon>
        <taxon>Tunicata</taxon>
        <taxon>Appendicularia</taxon>
        <taxon>Copelata</taxon>
        <taxon>Oikopleuridae</taxon>
        <taxon>Oikopleura</taxon>
    </lineage>
</organism>
<evidence type="ECO:0000256" key="6">
    <source>
        <dbReference type="ARBA" id="ARBA00043898"/>
    </source>
</evidence>
<evidence type="ECO:0000256" key="3">
    <source>
        <dbReference type="ARBA" id="ARBA00022490"/>
    </source>
</evidence>
<evidence type="ECO:0000256" key="9">
    <source>
        <dbReference type="ARBA" id="ARBA00046432"/>
    </source>
</evidence>
<evidence type="ECO:0000256" key="10">
    <source>
        <dbReference type="RuleBase" id="RU003814"/>
    </source>
</evidence>
<evidence type="ECO:0000313" key="12">
    <source>
        <dbReference type="Proteomes" id="UP000001307"/>
    </source>
</evidence>
<evidence type="ECO:0000256" key="2">
    <source>
        <dbReference type="ARBA" id="ARBA00007251"/>
    </source>
</evidence>
<dbReference type="AlphaFoldDB" id="E4XLJ8"/>
<evidence type="ECO:0000256" key="5">
    <source>
        <dbReference type="ARBA" id="ARBA00022917"/>
    </source>
</evidence>
<dbReference type="InterPro" id="IPR000649">
    <property type="entry name" value="IF-2B-related"/>
</dbReference>
<dbReference type="GO" id="GO:0005085">
    <property type="term" value="F:guanyl-nucleotide exchange factor activity"/>
    <property type="evidence" value="ECO:0007669"/>
    <property type="project" value="TreeGrafter"/>
</dbReference>
<dbReference type="OrthoDB" id="10249309at2759"/>
<comment type="similarity">
    <text evidence="2 10">Belongs to the eIF-2B alpha/beta/delta subunits family.</text>
</comment>
<dbReference type="EMBL" id="FN653071">
    <property type="protein sequence ID" value="CBY10913.1"/>
    <property type="molecule type" value="Genomic_DNA"/>
</dbReference>
<dbReference type="FunCoup" id="E4XLJ8">
    <property type="interactions" value="978"/>
</dbReference>
<dbReference type="InParanoid" id="E4XLJ8"/>
<comment type="subcellular location">
    <subcellularLocation>
        <location evidence="1">Cytoplasm</location>
        <location evidence="1">Cytosol</location>
    </subcellularLocation>
</comment>
<dbReference type="InterPro" id="IPR051501">
    <property type="entry name" value="eIF2B_alpha/beta/delta"/>
</dbReference>
<dbReference type="GO" id="GO:0005829">
    <property type="term" value="C:cytosol"/>
    <property type="evidence" value="ECO:0007669"/>
    <property type="project" value="UniProtKB-SubCell"/>
</dbReference>
<dbReference type="GO" id="GO:0005851">
    <property type="term" value="C:eukaryotic translation initiation factor 2B complex"/>
    <property type="evidence" value="ECO:0007669"/>
    <property type="project" value="TreeGrafter"/>
</dbReference>
<dbReference type="Gene3D" id="3.40.50.10470">
    <property type="entry name" value="Translation initiation factor eif-2b, domain 2"/>
    <property type="match status" value="1"/>
</dbReference>
<evidence type="ECO:0000256" key="1">
    <source>
        <dbReference type="ARBA" id="ARBA00004514"/>
    </source>
</evidence>
<keyword evidence="3" id="KW-0963">Cytoplasm</keyword>
<evidence type="ECO:0000256" key="8">
    <source>
        <dbReference type="ARBA" id="ARBA00044236"/>
    </source>
</evidence>
<dbReference type="InterPro" id="IPR042528">
    <property type="entry name" value="elF-2B_alpha_N"/>
</dbReference>
<dbReference type="PANTHER" id="PTHR45860">
    <property type="entry name" value="TRANSLATION INITIATION FACTOR EIF-2B SUBUNIT ALPHA"/>
    <property type="match status" value="1"/>
</dbReference>
<dbReference type="SUPFAM" id="SSF100950">
    <property type="entry name" value="NagB/RpiA/CoA transferase-like"/>
    <property type="match status" value="1"/>
</dbReference>
<dbReference type="Gene3D" id="1.20.120.1070">
    <property type="entry name" value="Translation initiation factor eIF-2B, N-terminal domain"/>
    <property type="match status" value="1"/>
</dbReference>
<keyword evidence="12" id="KW-1185">Reference proteome</keyword>
<gene>
    <name evidence="11" type="ORF">GSOID_T00014588001</name>
</gene>
<proteinExistence type="inferred from homology"/>
<dbReference type="InterPro" id="IPR037171">
    <property type="entry name" value="NagB/RpiA_transferase-like"/>
</dbReference>
<comment type="function">
    <text evidence="6">Acts as a component of the translation initiation factor 2B (eIF2B) complex, which catalyzes the exchange of GDP for GTP on eukaryotic initiation factor 2 (eIF2) gamma subunit. Its guanine nucleotide exchange factor activity is repressed when bound to eIF2 complex phosphorylated on the alpha subunit, thereby limiting the amount of methionyl-initiator methionine tRNA available to the ribosome and consequently global translation is repressed.</text>
</comment>
<keyword evidence="4" id="KW-0396">Initiation factor</keyword>
<evidence type="ECO:0000256" key="7">
    <source>
        <dbReference type="ARBA" id="ARBA00044208"/>
    </source>
</evidence>
<dbReference type="PANTHER" id="PTHR45860:SF1">
    <property type="entry name" value="TRANSLATION INITIATION FACTOR EIF-2B SUBUNIT ALPHA"/>
    <property type="match status" value="1"/>
</dbReference>
<dbReference type="Pfam" id="PF01008">
    <property type="entry name" value="IF-2B"/>
    <property type="match status" value="1"/>
</dbReference>
<evidence type="ECO:0000313" key="11">
    <source>
        <dbReference type="EMBL" id="CBY10913.1"/>
    </source>
</evidence>
<evidence type="ECO:0000256" key="4">
    <source>
        <dbReference type="ARBA" id="ARBA00022540"/>
    </source>
</evidence>
<dbReference type="Proteomes" id="UP000001307">
    <property type="component" value="Unassembled WGS sequence"/>
</dbReference>
<accession>E4XLJ8</accession>
<dbReference type="InterPro" id="IPR042529">
    <property type="entry name" value="IF_2B-like_C"/>
</dbReference>
<reference evidence="11" key="1">
    <citation type="journal article" date="2010" name="Science">
        <title>Plasticity of animal genome architecture unmasked by rapid evolution of a pelagic tunicate.</title>
        <authorList>
            <person name="Denoeud F."/>
            <person name="Henriet S."/>
            <person name="Mungpakdee S."/>
            <person name="Aury J.M."/>
            <person name="Da Silva C."/>
            <person name="Brinkmann H."/>
            <person name="Mikhaleva J."/>
            <person name="Olsen L.C."/>
            <person name="Jubin C."/>
            <person name="Canestro C."/>
            <person name="Bouquet J.M."/>
            <person name="Danks G."/>
            <person name="Poulain J."/>
            <person name="Campsteijn C."/>
            <person name="Adamski M."/>
            <person name="Cross I."/>
            <person name="Yadetie F."/>
            <person name="Muffato M."/>
            <person name="Louis A."/>
            <person name="Butcher S."/>
            <person name="Tsagkogeorga G."/>
            <person name="Konrad A."/>
            <person name="Singh S."/>
            <person name="Jensen M.F."/>
            <person name="Cong E.H."/>
            <person name="Eikeseth-Otteraa H."/>
            <person name="Noel B."/>
            <person name="Anthouard V."/>
            <person name="Porcel B.M."/>
            <person name="Kachouri-Lafond R."/>
            <person name="Nishino A."/>
            <person name="Ugolini M."/>
            <person name="Chourrout P."/>
            <person name="Nishida H."/>
            <person name="Aasland R."/>
            <person name="Huzurbazar S."/>
            <person name="Westhof E."/>
            <person name="Delsuc F."/>
            <person name="Lehrach H."/>
            <person name="Reinhardt R."/>
            <person name="Weissenbach J."/>
            <person name="Roy S.W."/>
            <person name="Artiguenave F."/>
            <person name="Postlethwait J.H."/>
            <person name="Manak J.R."/>
            <person name="Thompson E.M."/>
            <person name="Jaillon O."/>
            <person name="Du Pasquier L."/>
            <person name="Boudinot P."/>
            <person name="Liberles D.A."/>
            <person name="Volff J.N."/>
            <person name="Philippe H."/>
            <person name="Lenhard B."/>
            <person name="Roest Crollius H."/>
            <person name="Wincker P."/>
            <person name="Chourrout D."/>
        </authorList>
    </citation>
    <scope>NUCLEOTIDE SEQUENCE [LARGE SCALE GENOMIC DNA]</scope>
</reference>
<comment type="subunit">
    <text evidence="9">Component of the translation initiation factor 2B (eIF2B) complex which is a heterodecamer of two sets of five different subunits: alpha, beta, gamma, delta and epsilon. Subunits alpha, beta and delta comprise a regulatory subcomplex and subunits epsilon and gamma comprise a catalytic subcomplex. Within the complex, the hexameric regulatory complex resides at the center, with the two heterodimeric catalytic subcomplexes bound on opposite sides.</text>
</comment>
<keyword evidence="5" id="KW-0648">Protein biosynthesis</keyword>
<sequence>MPVALPETDENKVLKSFFVKKIENNKDQVQSAIIAMETLLEAIKIDKSSTTIMELIDRLGSVRKLLADIDIVPQKASIKSGSELFLRFTTMMISDIMHQSSDFDKVKEALIDRGIQCISTMKLCREKAVRHFQIFVPESARVLIHGYSRAVADAIRLAAANGRLKCVYQTKLSTASTDDEERGKFLKELKDAGIECYEVLSESIAYLMERIDVVILGAEAVVESGSVISSIGSYGVAITADVHKKPVYVICESFKFMRSYPMKQLEVEQDHKYTDGDSGHPIGDLTPAKFVTLLITDLGALTPAAVGHHLIQLYSG</sequence>
<dbReference type="GO" id="GO:0003743">
    <property type="term" value="F:translation initiation factor activity"/>
    <property type="evidence" value="ECO:0007669"/>
    <property type="project" value="UniProtKB-KW"/>
</dbReference>
<protein>
    <recommendedName>
        <fullName evidence="7">Translation initiation factor eIF2B subunit alpha</fullName>
    </recommendedName>
    <alternativeName>
        <fullName evidence="8">eIF2B GDP-GTP exchange factor subunit alpha</fullName>
    </alternativeName>
</protein>